<dbReference type="GO" id="GO:0046872">
    <property type="term" value="F:metal ion binding"/>
    <property type="evidence" value="ECO:0007669"/>
    <property type="project" value="UniProtKB-KW"/>
</dbReference>
<dbReference type="InterPro" id="IPR023635">
    <property type="entry name" value="Peptide_deformylase"/>
</dbReference>
<evidence type="ECO:0000256" key="3">
    <source>
        <dbReference type="ARBA" id="ARBA00022801"/>
    </source>
</evidence>
<gene>
    <name evidence="6 7" type="primary">def</name>
    <name evidence="7" type="ORF">JQS43_12980</name>
</gene>
<sequence>MAIPDDPPTTPDHRVWVQGQPVSDYPRLPPEATRGTVRRITVVGEDVLHRRCQPVTEFGTDELATLIDDMFATMYAAEGVGLAANQVGVDLQLFVYDCADEQGVRHVGHIANPALDDLPAPDRTLEDGSEGCLSVPGPYRTVSRPDRAVVRGVDQHGAPMVLEGTGYFARCLQHETDHLFGRLYIDRLAAKERRSALREMAEQQEQIFTRRARRADNLRRAADAHAADAED</sequence>
<dbReference type="HAMAP" id="MF_00163">
    <property type="entry name" value="Pep_deformylase"/>
    <property type="match status" value="1"/>
</dbReference>
<dbReference type="Gene3D" id="3.90.45.10">
    <property type="entry name" value="Peptide deformylase"/>
    <property type="match status" value="1"/>
</dbReference>
<feature type="binding site" evidence="6">
    <location>
        <position position="178"/>
    </location>
    <ligand>
        <name>Fe cation</name>
        <dbReference type="ChEBI" id="CHEBI:24875"/>
    </ligand>
</feature>
<proteinExistence type="inferred from homology"/>
<evidence type="ECO:0000256" key="6">
    <source>
        <dbReference type="HAMAP-Rule" id="MF_00163"/>
    </source>
</evidence>
<feature type="active site" evidence="6">
    <location>
        <position position="175"/>
    </location>
</feature>
<accession>A0A895Y4J6</accession>
<dbReference type="NCBIfam" id="TIGR00079">
    <property type="entry name" value="pept_deformyl"/>
    <property type="match status" value="1"/>
</dbReference>
<reference evidence="7" key="1">
    <citation type="submission" date="2021-02" db="EMBL/GenBank/DDBJ databases">
        <title>Natrosporangium hydrolyticum gen. nov., sp. nov, a haloalkaliphilic actinobacterium from a soda solonchak soil.</title>
        <authorList>
            <person name="Sorokin D.Y."/>
            <person name="Khijniak T.V."/>
            <person name="Zakharycheva A.P."/>
            <person name="Boueva O.V."/>
            <person name="Ariskina E.V."/>
            <person name="Hahnke R.L."/>
            <person name="Bunk B."/>
            <person name="Sproer C."/>
            <person name="Schumann P."/>
            <person name="Evtushenko L.I."/>
            <person name="Kublanov I.V."/>
        </authorList>
    </citation>
    <scope>NUCLEOTIDE SEQUENCE</scope>
    <source>
        <strain evidence="7">DSM 106523</strain>
    </source>
</reference>
<feature type="binding site" evidence="6">
    <location>
        <position position="132"/>
    </location>
    <ligand>
        <name>Fe cation</name>
        <dbReference type="ChEBI" id="CHEBI:24875"/>
    </ligand>
</feature>
<keyword evidence="4 6" id="KW-0648">Protein biosynthesis</keyword>
<comment type="catalytic activity">
    <reaction evidence="6">
        <text>N-terminal N-formyl-L-methionyl-[peptide] + H2O = N-terminal L-methionyl-[peptide] + formate</text>
        <dbReference type="Rhea" id="RHEA:24420"/>
        <dbReference type="Rhea" id="RHEA-COMP:10639"/>
        <dbReference type="Rhea" id="RHEA-COMP:10640"/>
        <dbReference type="ChEBI" id="CHEBI:15377"/>
        <dbReference type="ChEBI" id="CHEBI:15740"/>
        <dbReference type="ChEBI" id="CHEBI:49298"/>
        <dbReference type="ChEBI" id="CHEBI:64731"/>
        <dbReference type="EC" id="3.5.1.88"/>
    </reaction>
</comment>
<keyword evidence="5 6" id="KW-0408">Iron</keyword>
<dbReference type="NCBIfam" id="NF001159">
    <property type="entry name" value="PRK00150.1-3"/>
    <property type="match status" value="1"/>
</dbReference>
<evidence type="ECO:0000256" key="5">
    <source>
        <dbReference type="ARBA" id="ARBA00023004"/>
    </source>
</evidence>
<evidence type="ECO:0000256" key="2">
    <source>
        <dbReference type="ARBA" id="ARBA00022723"/>
    </source>
</evidence>
<dbReference type="EC" id="3.5.1.88" evidence="6"/>
<dbReference type="PANTHER" id="PTHR10458:SF2">
    <property type="entry name" value="PEPTIDE DEFORMYLASE, MITOCHONDRIAL"/>
    <property type="match status" value="1"/>
</dbReference>
<dbReference type="EMBL" id="CP070499">
    <property type="protein sequence ID" value="QSB12624.1"/>
    <property type="molecule type" value="Genomic_DNA"/>
</dbReference>
<dbReference type="InterPro" id="IPR036821">
    <property type="entry name" value="Peptide_deformylase_sf"/>
</dbReference>
<dbReference type="AlphaFoldDB" id="A0A895Y4J6"/>
<comment type="cofactor">
    <cofactor evidence="6">
        <name>Fe(2+)</name>
        <dbReference type="ChEBI" id="CHEBI:29033"/>
    </cofactor>
    <text evidence="6">Binds 1 Fe(2+) ion.</text>
</comment>
<keyword evidence="8" id="KW-1185">Reference proteome</keyword>
<evidence type="ECO:0000256" key="1">
    <source>
        <dbReference type="ARBA" id="ARBA00010759"/>
    </source>
</evidence>
<dbReference type="KEGG" id="nhy:JQS43_12980"/>
<dbReference type="PANTHER" id="PTHR10458">
    <property type="entry name" value="PEPTIDE DEFORMYLASE"/>
    <property type="match status" value="1"/>
</dbReference>
<dbReference type="Pfam" id="PF01327">
    <property type="entry name" value="Pep_deformylase"/>
    <property type="match status" value="1"/>
</dbReference>
<dbReference type="FunFam" id="3.90.45.10:FF:000004">
    <property type="entry name" value="Peptide deformylase"/>
    <property type="match status" value="1"/>
</dbReference>
<feature type="binding site" evidence="6">
    <location>
        <position position="174"/>
    </location>
    <ligand>
        <name>Fe cation</name>
        <dbReference type="ChEBI" id="CHEBI:24875"/>
    </ligand>
</feature>
<protein>
    <recommendedName>
        <fullName evidence="6">Peptide deformylase</fullName>
        <shortName evidence="6">PDF</shortName>
        <ecNumber evidence="6">3.5.1.88</ecNumber>
    </recommendedName>
    <alternativeName>
        <fullName evidence="6">Polypeptide deformylase</fullName>
    </alternativeName>
</protein>
<evidence type="ECO:0000256" key="4">
    <source>
        <dbReference type="ARBA" id="ARBA00022917"/>
    </source>
</evidence>
<keyword evidence="3 6" id="KW-0378">Hydrolase</keyword>
<comment type="similarity">
    <text evidence="1 6">Belongs to the polypeptide deformylase family.</text>
</comment>
<evidence type="ECO:0000313" key="7">
    <source>
        <dbReference type="EMBL" id="QSB12624.1"/>
    </source>
</evidence>
<dbReference type="GO" id="GO:0006412">
    <property type="term" value="P:translation"/>
    <property type="evidence" value="ECO:0007669"/>
    <property type="project" value="UniProtKB-UniRule"/>
</dbReference>
<dbReference type="CDD" id="cd00487">
    <property type="entry name" value="Pep_deformylase"/>
    <property type="match status" value="1"/>
</dbReference>
<dbReference type="GO" id="GO:0042586">
    <property type="term" value="F:peptide deformylase activity"/>
    <property type="evidence" value="ECO:0007669"/>
    <property type="project" value="UniProtKB-UniRule"/>
</dbReference>
<evidence type="ECO:0000313" key="8">
    <source>
        <dbReference type="Proteomes" id="UP000662857"/>
    </source>
</evidence>
<dbReference type="PRINTS" id="PR01576">
    <property type="entry name" value="PDEFORMYLASE"/>
</dbReference>
<dbReference type="SUPFAM" id="SSF56420">
    <property type="entry name" value="Peptide deformylase"/>
    <property type="match status" value="1"/>
</dbReference>
<organism evidence="7 8">
    <name type="scientific">Natronosporangium hydrolyticum</name>
    <dbReference type="NCBI Taxonomy" id="2811111"/>
    <lineage>
        <taxon>Bacteria</taxon>
        <taxon>Bacillati</taxon>
        <taxon>Actinomycetota</taxon>
        <taxon>Actinomycetes</taxon>
        <taxon>Micromonosporales</taxon>
        <taxon>Micromonosporaceae</taxon>
        <taxon>Natronosporangium</taxon>
    </lineage>
</organism>
<keyword evidence="2 6" id="KW-0479">Metal-binding</keyword>
<name>A0A895Y4J6_9ACTN</name>
<comment type="function">
    <text evidence="6">Removes the formyl group from the N-terminal Met of newly synthesized proteins. Requires at least a dipeptide for an efficient rate of reaction. N-terminal L-methionine is a prerequisite for activity but the enzyme has broad specificity at other positions.</text>
</comment>
<dbReference type="Proteomes" id="UP000662857">
    <property type="component" value="Chromosome"/>
</dbReference>